<dbReference type="PANTHER" id="PTHR43825">
    <property type="entry name" value="PYRUVATE DEHYDROGENASE E1 COMPONENT"/>
    <property type="match status" value="1"/>
</dbReference>
<evidence type="ECO:0000256" key="1">
    <source>
        <dbReference type="ARBA" id="ARBA00001964"/>
    </source>
</evidence>
<keyword evidence="6" id="KW-1185">Reference proteome</keyword>
<gene>
    <name evidence="5" type="ORF">AS030_16285</name>
</gene>
<reference evidence="5 6" key="1">
    <citation type="journal article" date="2014" name="Antonie Van Leeuwenhoek">
        <title>Fictibacillus enclensis sp. nov., isolated from marine sediment.</title>
        <authorList>
            <person name="Dastager S.G."/>
            <person name="Mawlankar R."/>
            <person name="Srinivasan K."/>
            <person name="Tang S.K."/>
            <person name="Lee J.C."/>
            <person name="Ramana V.V."/>
            <person name="Shouche Y.S."/>
        </authorList>
    </citation>
    <scope>NUCLEOTIDE SEQUENCE [LARGE SCALE GENOMIC DNA]</scope>
    <source>
        <strain evidence="5 6">NIO-1003</strain>
    </source>
</reference>
<dbReference type="RefSeq" id="WP_061973504.1">
    <property type="nucleotide sequence ID" value="NZ_FMAV01000003.1"/>
</dbReference>
<dbReference type="SUPFAM" id="SSF52518">
    <property type="entry name" value="Thiamin diphosphate-binding fold (THDP-binding)"/>
    <property type="match status" value="1"/>
</dbReference>
<dbReference type="InterPro" id="IPR051157">
    <property type="entry name" value="PDH/Transketolase"/>
</dbReference>
<evidence type="ECO:0000259" key="4">
    <source>
        <dbReference type="SMART" id="SM00861"/>
    </source>
</evidence>
<comment type="similarity">
    <text evidence="2">Belongs to the transketolase family.</text>
</comment>
<feature type="domain" description="Transketolase-like pyrimidine-binding" evidence="4">
    <location>
        <begin position="14"/>
        <end position="180"/>
    </location>
</feature>
<dbReference type="InterPro" id="IPR033248">
    <property type="entry name" value="Transketolase_C"/>
</dbReference>
<accession>A0A0V8J463</accession>
<dbReference type="OrthoDB" id="9803371at2"/>
<comment type="cofactor">
    <cofactor evidence="1">
        <name>thiamine diphosphate</name>
        <dbReference type="ChEBI" id="CHEBI:58937"/>
    </cofactor>
</comment>
<dbReference type="InterPro" id="IPR005475">
    <property type="entry name" value="Transketolase-like_Pyr-bd"/>
</dbReference>
<evidence type="ECO:0000313" key="5">
    <source>
        <dbReference type="EMBL" id="KSU81846.1"/>
    </source>
</evidence>
<evidence type="ECO:0000313" key="6">
    <source>
        <dbReference type="Proteomes" id="UP000054099"/>
    </source>
</evidence>
<sequence>MINSVTISYETEDIEMRQAYAQTLLKLAKQNRNIIALEADLMSAISTNKLQNQIPGQLINCGIMEANMMGVAAGLSITGKIPFLHTFAQFATRRAYDQLFVSGAYARLNLKILGSDSGVTAEHNGGTHMAFEDLGLMRLVPKAVVYEASDSTMLTYLLKKIAGEYGIHYIRTMRKAAVKLYEPDETFEEGKSKVLREGPDIALMASGIMVAEALKAADLLAEKGIHAAVIDMYSIKPVDHERIVEYARKTGAIVTAENHNAIGGLGSAVAEVLSEQAPVPLRRIGVKEQFGQVGKTEYLKEVYHLTAGDICRAACELMDGKKPI</sequence>
<dbReference type="Proteomes" id="UP000054099">
    <property type="component" value="Unassembled WGS sequence"/>
</dbReference>
<dbReference type="Pfam" id="PF02780">
    <property type="entry name" value="Transketolase_C"/>
    <property type="match status" value="1"/>
</dbReference>
<keyword evidence="3" id="KW-0786">Thiamine pyrophosphate</keyword>
<dbReference type="Gene3D" id="3.40.50.970">
    <property type="match status" value="1"/>
</dbReference>
<name>A0A0V8J463_9BACL</name>
<dbReference type="PANTHER" id="PTHR43825:SF1">
    <property type="entry name" value="TRANSKETOLASE-LIKE PYRIMIDINE-BINDING DOMAIN-CONTAINING PROTEIN"/>
    <property type="match status" value="1"/>
</dbReference>
<evidence type="ECO:0000256" key="2">
    <source>
        <dbReference type="ARBA" id="ARBA00007131"/>
    </source>
</evidence>
<dbReference type="EMBL" id="LNQN01000005">
    <property type="protein sequence ID" value="KSU81846.1"/>
    <property type="molecule type" value="Genomic_DNA"/>
</dbReference>
<evidence type="ECO:0000256" key="3">
    <source>
        <dbReference type="ARBA" id="ARBA00023052"/>
    </source>
</evidence>
<dbReference type="CDD" id="cd07033">
    <property type="entry name" value="TPP_PYR_DXS_TK_like"/>
    <property type="match status" value="1"/>
</dbReference>
<dbReference type="FunFam" id="3.40.50.970:FF:000129">
    <property type="entry name" value="Transketolase"/>
    <property type="match status" value="1"/>
</dbReference>
<dbReference type="Pfam" id="PF02779">
    <property type="entry name" value="Transket_pyr"/>
    <property type="match status" value="1"/>
</dbReference>
<organism evidence="5 6">
    <name type="scientific">Fictibacillus enclensis</name>
    <dbReference type="NCBI Taxonomy" id="1017270"/>
    <lineage>
        <taxon>Bacteria</taxon>
        <taxon>Bacillati</taxon>
        <taxon>Bacillota</taxon>
        <taxon>Bacilli</taxon>
        <taxon>Bacillales</taxon>
        <taxon>Fictibacillaceae</taxon>
        <taxon>Fictibacillus</taxon>
    </lineage>
</organism>
<dbReference type="SUPFAM" id="SSF52922">
    <property type="entry name" value="TK C-terminal domain-like"/>
    <property type="match status" value="1"/>
</dbReference>
<dbReference type="SMART" id="SM00861">
    <property type="entry name" value="Transket_pyr"/>
    <property type="match status" value="1"/>
</dbReference>
<protein>
    <submittedName>
        <fullName evidence="5">Transketolase</fullName>
    </submittedName>
</protein>
<dbReference type="AlphaFoldDB" id="A0A0V8J463"/>
<dbReference type="InterPro" id="IPR029061">
    <property type="entry name" value="THDP-binding"/>
</dbReference>
<proteinExistence type="inferred from homology"/>
<comment type="caution">
    <text evidence="5">The sequence shown here is derived from an EMBL/GenBank/DDBJ whole genome shotgun (WGS) entry which is preliminary data.</text>
</comment>
<dbReference type="InterPro" id="IPR009014">
    <property type="entry name" value="Transketo_C/PFOR_II"/>
</dbReference>
<dbReference type="Gene3D" id="3.40.50.920">
    <property type="match status" value="1"/>
</dbReference>